<dbReference type="Gene3D" id="3.40.50.2020">
    <property type="match status" value="1"/>
</dbReference>
<comment type="caution">
    <text evidence="2">The sequence shown here is derived from an EMBL/GenBank/DDBJ whole genome shotgun (WGS) entry which is preliminary data.</text>
</comment>
<evidence type="ECO:0000259" key="1">
    <source>
        <dbReference type="Pfam" id="PF00156"/>
    </source>
</evidence>
<proteinExistence type="predicted"/>
<dbReference type="CDD" id="cd06223">
    <property type="entry name" value="PRTases_typeI"/>
    <property type="match status" value="1"/>
</dbReference>
<dbReference type="EMBL" id="MLJW01001260">
    <property type="protein sequence ID" value="OIQ79178.1"/>
    <property type="molecule type" value="Genomic_DNA"/>
</dbReference>
<dbReference type="GO" id="GO:0016740">
    <property type="term" value="F:transferase activity"/>
    <property type="evidence" value="ECO:0007669"/>
    <property type="project" value="UniProtKB-KW"/>
</dbReference>
<reference evidence="2" key="1">
    <citation type="submission" date="2016-10" db="EMBL/GenBank/DDBJ databases">
        <title>Sequence of Gallionella enrichment culture.</title>
        <authorList>
            <person name="Poehlein A."/>
            <person name="Muehling M."/>
            <person name="Daniel R."/>
        </authorList>
    </citation>
    <scope>NUCLEOTIDE SEQUENCE</scope>
</reference>
<feature type="domain" description="Phosphoribosyltransferase" evidence="1">
    <location>
        <begin position="8"/>
        <end position="174"/>
    </location>
</feature>
<evidence type="ECO:0000313" key="2">
    <source>
        <dbReference type="EMBL" id="OIQ79178.1"/>
    </source>
</evidence>
<dbReference type="InterPro" id="IPR000836">
    <property type="entry name" value="PRTase_dom"/>
</dbReference>
<name>A0A1J5Q7L1_9ZZZZ</name>
<protein>
    <submittedName>
        <fullName evidence="2">Putative phosphoribosyl transferasec</fullName>
    </submittedName>
</protein>
<dbReference type="SUPFAM" id="SSF53271">
    <property type="entry name" value="PRTase-like"/>
    <property type="match status" value="1"/>
</dbReference>
<sequence>MESHFEDRYAAGRRLAGALQAYAGRSDVVVLALPRGGVPVGYEVAKALGAEFVVLIVRKLGLPYHPELAMGAIASGGAIDLNRNVIAMSGVSQREIEGVMAEEYRELERREALYRGSRPTAQIEGRTVIVVDDGIATGASMRAALKALRTRKPAKIIVAVPVAPIDARERLQDVTDEFVCVLNPADFQAVGQFYQHFGQTSDDEVRSLLAQFDSAGALK</sequence>
<dbReference type="Pfam" id="PF00156">
    <property type="entry name" value="Pribosyltran"/>
    <property type="match status" value="1"/>
</dbReference>
<dbReference type="Gene3D" id="3.30.1310.20">
    <property type="entry name" value="PRTase-like"/>
    <property type="match status" value="1"/>
</dbReference>
<dbReference type="AlphaFoldDB" id="A0A1J5Q7L1"/>
<dbReference type="InterPro" id="IPR029057">
    <property type="entry name" value="PRTase-like"/>
</dbReference>
<accession>A0A1J5Q7L1</accession>
<organism evidence="2">
    <name type="scientific">mine drainage metagenome</name>
    <dbReference type="NCBI Taxonomy" id="410659"/>
    <lineage>
        <taxon>unclassified sequences</taxon>
        <taxon>metagenomes</taxon>
        <taxon>ecological metagenomes</taxon>
    </lineage>
</organism>
<gene>
    <name evidence="2" type="ORF">GALL_390930</name>
</gene>
<keyword evidence="2" id="KW-0808">Transferase</keyword>